<evidence type="ECO:0000256" key="10">
    <source>
        <dbReference type="ARBA" id="ARBA00025194"/>
    </source>
</evidence>
<evidence type="ECO:0000256" key="4">
    <source>
        <dbReference type="ARBA" id="ARBA00011159"/>
    </source>
</evidence>
<dbReference type="CDD" id="cd00052">
    <property type="entry name" value="EH"/>
    <property type="match status" value="3"/>
</dbReference>
<feature type="compositionally biased region" description="Polar residues" evidence="12">
    <location>
        <begin position="1168"/>
        <end position="1185"/>
    </location>
</feature>
<dbReference type="SUPFAM" id="SSF46934">
    <property type="entry name" value="UBA-like"/>
    <property type="match status" value="1"/>
</dbReference>
<evidence type="ECO:0000256" key="5">
    <source>
        <dbReference type="ARBA" id="ARBA00022583"/>
    </source>
</evidence>
<dbReference type="CDD" id="cd14270">
    <property type="entry name" value="UBA"/>
    <property type="match status" value="1"/>
</dbReference>
<evidence type="ECO:0000256" key="1">
    <source>
        <dbReference type="ARBA" id="ARBA00004125"/>
    </source>
</evidence>
<feature type="compositionally biased region" description="Low complexity" evidence="12">
    <location>
        <begin position="1190"/>
        <end position="1202"/>
    </location>
</feature>
<protein>
    <submittedName>
        <fullName evidence="16">Uncharacterized protein</fullName>
    </submittedName>
</protein>
<evidence type="ECO:0000259" key="14">
    <source>
        <dbReference type="PROSITE" id="PS50031"/>
    </source>
</evidence>
<feature type="compositionally biased region" description="Polar residues" evidence="12">
    <location>
        <begin position="825"/>
        <end position="835"/>
    </location>
</feature>
<keyword evidence="5" id="KW-0254">Endocytosis</keyword>
<evidence type="ECO:0000313" key="16">
    <source>
        <dbReference type="EMBL" id="KAF2207590.1"/>
    </source>
</evidence>
<feature type="compositionally biased region" description="Polar residues" evidence="12">
    <location>
        <begin position="1326"/>
        <end position="1352"/>
    </location>
</feature>
<dbReference type="EMBL" id="ML992702">
    <property type="protein sequence ID" value="KAF2207590.1"/>
    <property type="molecule type" value="Genomic_DNA"/>
</dbReference>
<feature type="compositionally biased region" description="Low complexity" evidence="12">
    <location>
        <begin position="1245"/>
        <end position="1282"/>
    </location>
</feature>
<dbReference type="InterPro" id="IPR009060">
    <property type="entry name" value="UBA-like_sf"/>
</dbReference>
<feature type="compositionally biased region" description="Pro residues" evidence="12">
    <location>
        <begin position="442"/>
        <end position="456"/>
    </location>
</feature>
<dbReference type="OrthoDB" id="524326at2759"/>
<feature type="domain" description="UBA" evidence="13">
    <location>
        <begin position="1383"/>
        <end position="1416"/>
    </location>
</feature>
<evidence type="ECO:0000256" key="2">
    <source>
        <dbReference type="ARBA" id="ARBA00004134"/>
    </source>
</evidence>
<feature type="region of interest" description="Disordered" evidence="12">
    <location>
        <begin position="741"/>
        <end position="1282"/>
    </location>
</feature>
<evidence type="ECO:0000256" key="6">
    <source>
        <dbReference type="ARBA" id="ARBA00022753"/>
    </source>
</evidence>
<feature type="domain" description="EH" evidence="14">
    <location>
        <begin position="221"/>
        <end position="311"/>
    </location>
</feature>
<evidence type="ECO:0000259" key="13">
    <source>
        <dbReference type="PROSITE" id="PS50030"/>
    </source>
</evidence>
<feature type="compositionally biased region" description="Polar residues" evidence="12">
    <location>
        <begin position="1102"/>
        <end position="1116"/>
    </location>
</feature>
<feature type="region of interest" description="Disordered" evidence="12">
    <location>
        <begin position="440"/>
        <end position="543"/>
    </location>
</feature>
<feature type="domain" description="EH" evidence="14">
    <location>
        <begin position="371"/>
        <end position="462"/>
    </location>
</feature>
<dbReference type="GO" id="GO:0016197">
    <property type="term" value="P:endosomal transport"/>
    <property type="evidence" value="ECO:0007669"/>
    <property type="project" value="TreeGrafter"/>
</dbReference>
<dbReference type="GO" id="GO:0010008">
    <property type="term" value="C:endosome membrane"/>
    <property type="evidence" value="ECO:0007669"/>
    <property type="project" value="UniProtKB-SubCell"/>
</dbReference>
<feature type="region of interest" description="Disordered" evidence="12">
    <location>
        <begin position="1326"/>
        <end position="1393"/>
    </location>
</feature>
<feature type="compositionally biased region" description="Low complexity" evidence="12">
    <location>
        <begin position="1065"/>
        <end position="1076"/>
    </location>
</feature>
<comment type="function">
    <text evidence="10">Component of the PAN1 actin cytoskeleton-regulatory complex required for the internalization of endosomes during actin-coupled endocytosis. The complex links the site of endocytosis to the cell membrane-associated actin cytoskeleton. Mediates uptake of external molecules and vacuolar degradation of plasma membrane proteins. Plays a role in the proper organization of the cell membrane-associated actin cytoskeleton and promotes its destabilization.</text>
</comment>
<dbReference type="Proteomes" id="UP000799539">
    <property type="component" value="Unassembled WGS sequence"/>
</dbReference>
<comment type="subunit">
    <text evidence="4">Component of the PAN1 actin cytoskeleton-regulatory complex.</text>
</comment>
<keyword evidence="7 11" id="KW-0175">Coiled coil</keyword>
<feature type="region of interest" description="Disordered" evidence="12">
    <location>
        <begin position="307"/>
        <end position="343"/>
    </location>
</feature>
<dbReference type="Gene3D" id="1.10.238.10">
    <property type="entry name" value="EF-hand"/>
    <property type="match status" value="3"/>
</dbReference>
<accession>A0A6A6F2Z3</accession>
<dbReference type="Pfam" id="PF12763">
    <property type="entry name" value="EH"/>
    <property type="match status" value="3"/>
</dbReference>
<dbReference type="SMART" id="SM00054">
    <property type="entry name" value="EFh"/>
    <property type="match status" value="5"/>
</dbReference>
<feature type="compositionally biased region" description="Low complexity" evidence="12">
    <location>
        <begin position="1084"/>
        <end position="1099"/>
    </location>
</feature>
<evidence type="ECO:0000256" key="9">
    <source>
        <dbReference type="ARBA" id="ARBA00023212"/>
    </source>
</evidence>
<dbReference type="SUPFAM" id="SSF47473">
    <property type="entry name" value="EF-hand"/>
    <property type="match status" value="3"/>
</dbReference>
<keyword evidence="17" id="KW-1185">Reference proteome</keyword>
<feature type="region of interest" description="Disordered" evidence="12">
    <location>
        <begin position="560"/>
        <end position="588"/>
    </location>
</feature>
<dbReference type="GO" id="GO:0006897">
    <property type="term" value="P:endocytosis"/>
    <property type="evidence" value="ECO:0007669"/>
    <property type="project" value="UniProtKB-KW"/>
</dbReference>
<feature type="compositionally biased region" description="Basic and acidic residues" evidence="12">
    <location>
        <begin position="760"/>
        <end position="777"/>
    </location>
</feature>
<keyword evidence="9" id="KW-0206">Cytoskeleton</keyword>
<dbReference type="InterPro" id="IPR011992">
    <property type="entry name" value="EF-hand-dom_pair"/>
</dbReference>
<evidence type="ECO:0000259" key="15">
    <source>
        <dbReference type="PROSITE" id="PS50222"/>
    </source>
</evidence>
<dbReference type="GO" id="GO:0005886">
    <property type="term" value="C:plasma membrane"/>
    <property type="evidence" value="ECO:0007669"/>
    <property type="project" value="UniProtKB-SubCell"/>
</dbReference>
<keyword evidence="8" id="KW-0009">Actin-binding</keyword>
<gene>
    <name evidence="16" type="ORF">CERZMDRAFT_115097</name>
</gene>
<evidence type="ECO:0000313" key="17">
    <source>
        <dbReference type="Proteomes" id="UP000799539"/>
    </source>
</evidence>
<dbReference type="PROSITE" id="PS50031">
    <property type="entry name" value="EH"/>
    <property type="match status" value="3"/>
</dbReference>
<dbReference type="InterPro" id="IPR000261">
    <property type="entry name" value="EH_dom"/>
</dbReference>
<proteinExistence type="predicted"/>
<sequence length="1422" mass="149309">MARSLACSGPGALIISHISQPSHANVSTTSTCICTTLRPLLRTQSPSPRPSYTPPATAHGRRLSPPLHDRVLQCQANMSESDHSILNLSPDEKRAFAFLFNQADKDQLGVVTGENAVSFFERTKVSPDVLGEIWQIADTENRGFLSKPGFCMVLRLIGHYQAGRPPSNELAFKPGPVPKFEGLTIPGGAPVAPPSPAPAAFQQPQLSGSAPIRVPPLDPGKVQQYSGLFERSGAQNGLIDGGSAKAIFERAGLPNETLGRIWMLADRQQRGALDQSEFIVAMHLLTSMKTRAMAALPATLPQGLYEAASRRGAPPPSRQGTGQVPIPRQLSGQPTGPARAQSPLARQAAFGTPPPIAAQTTGQPWLITPADKAKFDQFFATLDPAGRGIITGEQAVSFFSNSGLSEESLAQIWDLSDIKSEGQLNKDEFAVAMYLIRQQRGPNPPPLPAFLPPTLVPPSMRQQQQQQTQSTAPAFDNAAQQPAMPKSAADDLFGLDEPAPPQAPALQPQSTGASATRDPFAGGLPANPSSPSRFQTPAAGPSSVFKPFIPSSAFGATLAQQNTGGSFGSSQGAAARAPPAPAANDDLLGDNETHAAEASKITNETTELANMSNQIGNLRGQMEQTQSKKNVTQAELNQTNAQKRDLEVRLQQFRTQFEQEVRTVKELETQLVTSRDSTKKLSQELALLEGNYQDLATQHQNVSQQLQADQRENAALKQRLAEVNAEVTRLRPEIEKLKLAARQQKGMVSINKKQLATSEGARDQLLSEKGNLEREAAEQQAQPAEPAALTTDPGLTSPGMASPASTLSANNPFFRKPGTEGGESRTISPQSTGPTPSAFDALFGPPGAFAPQGQASSRTGTPPATSFVARTLPTHTPAATPPPSEPTHETPSVSEPPPPPQDRQFSASQLPIIPPEEKESATDNDSTKVLAPPSRAGGTETPQEALSGSGAGSLNVPGSFTQDPRPSTAASEAVPGAFPLAEDTPVTSRFATPAAAKDDFDSAFAEFGDSQKSKDADSEDPFAVPSNGATRGSEFPPIRTLERDYSESDSSDDEDAHGFEDDFTAASPPAALASPPENADLARDPATAAAALAATTPLPSVEAQQSPPAYETSNKVSHGGSGEHANDNQFPAEFTGLLPAREDPTSSPPADGSSPAVATAMEVELESAKQTPLQTPPATSQSHNPFPNVATSSAAPAQPSTSKGAFDDFDEFNDLAEAKEAEKTGNDFDFGFNGPEDEFSATFDSPAASMTTTMASSQQTPVAANRGLMSDSAGSSSFAGLSSSQSALGAFTMASSTSAAQQSSTNGQDDWDAIFSGLDNSKQLDTSLNASDPWGDSSSNAFGDSSNATQAAASKPSFPAGSLTGQPPKTVPDRGGALTPGTEHDDPILKRLTGMGYPRGQALAALEQFDYDINRVSAEHHV</sequence>
<feature type="compositionally biased region" description="Low complexity" evidence="12">
    <location>
        <begin position="778"/>
        <end position="788"/>
    </location>
</feature>
<dbReference type="GO" id="GO:0005509">
    <property type="term" value="F:calcium ion binding"/>
    <property type="evidence" value="ECO:0007669"/>
    <property type="project" value="InterPro"/>
</dbReference>
<feature type="domain" description="EH" evidence="14">
    <location>
        <begin position="92"/>
        <end position="178"/>
    </location>
</feature>
<dbReference type="GO" id="GO:0003779">
    <property type="term" value="F:actin binding"/>
    <property type="evidence" value="ECO:0007669"/>
    <property type="project" value="UniProtKB-KW"/>
</dbReference>
<keyword evidence="9" id="KW-0963">Cytoplasm</keyword>
<evidence type="ECO:0000256" key="7">
    <source>
        <dbReference type="ARBA" id="ARBA00023054"/>
    </source>
</evidence>
<name>A0A6A6F2Z3_9PEZI</name>
<dbReference type="PROSITE" id="PS50030">
    <property type="entry name" value="UBA"/>
    <property type="match status" value="1"/>
</dbReference>
<feature type="compositionally biased region" description="Polar residues" evidence="12">
    <location>
        <begin position="853"/>
        <end position="864"/>
    </location>
</feature>
<evidence type="ECO:0000256" key="12">
    <source>
        <dbReference type="SAM" id="MobiDB-lite"/>
    </source>
</evidence>
<dbReference type="GO" id="GO:0030479">
    <property type="term" value="C:actin cortical patch"/>
    <property type="evidence" value="ECO:0007669"/>
    <property type="project" value="UniProtKB-SubCell"/>
</dbReference>
<dbReference type="PANTHER" id="PTHR11216">
    <property type="entry name" value="EH DOMAIN"/>
    <property type="match status" value="1"/>
</dbReference>
<feature type="coiled-coil region" evidence="11">
    <location>
        <begin position="608"/>
        <end position="726"/>
    </location>
</feature>
<dbReference type="PANTHER" id="PTHR11216:SF170">
    <property type="entry name" value="DYNAMIN ASSOCIATED PROTEIN 160, ISOFORM D"/>
    <property type="match status" value="1"/>
</dbReference>
<dbReference type="InterPro" id="IPR015940">
    <property type="entry name" value="UBA"/>
</dbReference>
<feature type="compositionally biased region" description="Low complexity" evidence="12">
    <location>
        <begin position="568"/>
        <end position="577"/>
    </location>
</feature>
<comment type="subcellular location">
    <subcellularLocation>
        <location evidence="3">Cell membrane</location>
        <topology evidence="3">Peripheral membrane protein</topology>
        <orientation evidence="3">Cytoplasmic side</orientation>
    </subcellularLocation>
    <subcellularLocation>
        <location evidence="2">Cytoplasm</location>
        <location evidence="2">Cytoskeleton</location>
        <location evidence="2">Actin patch</location>
    </subcellularLocation>
    <subcellularLocation>
        <location evidence="1">Endosome membrane</location>
        <topology evidence="1">Peripheral membrane protein</topology>
        <orientation evidence="1">Cytoplasmic side</orientation>
    </subcellularLocation>
</comment>
<evidence type="ECO:0000256" key="8">
    <source>
        <dbReference type="ARBA" id="ARBA00023203"/>
    </source>
</evidence>
<keyword evidence="6" id="KW-0967">Endosome</keyword>
<dbReference type="InterPro" id="IPR002048">
    <property type="entry name" value="EF_hand_dom"/>
</dbReference>
<feature type="compositionally biased region" description="Polar residues" evidence="12">
    <location>
        <begin position="956"/>
        <end position="970"/>
    </location>
</feature>
<evidence type="ECO:0000256" key="11">
    <source>
        <dbReference type="SAM" id="Coils"/>
    </source>
</evidence>
<feature type="compositionally biased region" description="Basic and acidic residues" evidence="12">
    <location>
        <begin position="1216"/>
        <end position="1226"/>
    </location>
</feature>
<feature type="region of interest" description="Disordered" evidence="12">
    <location>
        <begin position="41"/>
        <end position="64"/>
    </location>
</feature>
<feature type="region of interest" description="Disordered" evidence="12">
    <location>
        <begin position="183"/>
        <end position="217"/>
    </location>
</feature>
<reference evidence="16" key="1">
    <citation type="journal article" date="2020" name="Stud. Mycol.">
        <title>101 Dothideomycetes genomes: a test case for predicting lifestyles and emergence of pathogens.</title>
        <authorList>
            <person name="Haridas S."/>
            <person name="Albert R."/>
            <person name="Binder M."/>
            <person name="Bloem J."/>
            <person name="Labutti K."/>
            <person name="Salamov A."/>
            <person name="Andreopoulos B."/>
            <person name="Baker S."/>
            <person name="Barry K."/>
            <person name="Bills G."/>
            <person name="Bluhm B."/>
            <person name="Cannon C."/>
            <person name="Castanera R."/>
            <person name="Culley D."/>
            <person name="Daum C."/>
            <person name="Ezra D."/>
            <person name="Gonzalez J."/>
            <person name="Henrissat B."/>
            <person name="Kuo A."/>
            <person name="Liang C."/>
            <person name="Lipzen A."/>
            <person name="Lutzoni F."/>
            <person name="Magnuson J."/>
            <person name="Mondo S."/>
            <person name="Nolan M."/>
            <person name="Ohm R."/>
            <person name="Pangilinan J."/>
            <person name="Park H.-J."/>
            <person name="Ramirez L."/>
            <person name="Alfaro M."/>
            <person name="Sun H."/>
            <person name="Tritt A."/>
            <person name="Yoshinaga Y."/>
            <person name="Zwiers L.-H."/>
            <person name="Turgeon B."/>
            <person name="Goodwin S."/>
            <person name="Spatafora J."/>
            <person name="Crous P."/>
            <person name="Grigoriev I."/>
        </authorList>
    </citation>
    <scope>NUCLEOTIDE SEQUENCE</scope>
    <source>
        <strain evidence="16">SCOH1-5</strain>
    </source>
</reference>
<feature type="domain" description="EF-hand" evidence="15">
    <location>
        <begin position="404"/>
        <end position="439"/>
    </location>
</feature>
<organism evidence="16 17">
    <name type="scientific">Cercospora zeae-maydis SCOH1-5</name>
    <dbReference type="NCBI Taxonomy" id="717836"/>
    <lineage>
        <taxon>Eukaryota</taxon>
        <taxon>Fungi</taxon>
        <taxon>Dikarya</taxon>
        <taxon>Ascomycota</taxon>
        <taxon>Pezizomycotina</taxon>
        <taxon>Dothideomycetes</taxon>
        <taxon>Dothideomycetidae</taxon>
        <taxon>Mycosphaerellales</taxon>
        <taxon>Mycosphaerellaceae</taxon>
        <taxon>Cercospora</taxon>
    </lineage>
</organism>
<dbReference type="PROSITE" id="PS50222">
    <property type="entry name" value="EF_HAND_2"/>
    <property type="match status" value="1"/>
</dbReference>
<dbReference type="SMART" id="SM00027">
    <property type="entry name" value="EH"/>
    <property type="match status" value="3"/>
</dbReference>
<evidence type="ECO:0000256" key="3">
    <source>
        <dbReference type="ARBA" id="ARBA00004413"/>
    </source>
</evidence>